<protein>
    <submittedName>
        <fullName evidence="1">6125_t:CDS:1</fullName>
    </submittedName>
</protein>
<feature type="non-terminal residue" evidence="1">
    <location>
        <position position="1"/>
    </location>
</feature>
<name>A0ACA9PSL9_9GLOM</name>
<reference evidence="1" key="1">
    <citation type="submission" date="2021-06" db="EMBL/GenBank/DDBJ databases">
        <authorList>
            <person name="Kallberg Y."/>
            <person name="Tangrot J."/>
            <person name="Rosling A."/>
        </authorList>
    </citation>
    <scope>NUCLEOTIDE SEQUENCE</scope>
    <source>
        <strain evidence="1">28 12/20/2015</strain>
    </source>
</reference>
<keyword evidence="2" id="KW-1185">Reference proteome</keyword>
<feature type="non-terminal residue" evidence="1">
    <location>
        <position position="413"/>
    </location>
</feature>
<sequence>RSDNKFQAVKKQAAKQKKLYQQEQKNHSLTKQQLINANLAQQQAEAERDNYRKQLAEKDQIIQEQTRKIRELENKPPIIETKTQTIEKIKEVEKEKIVEKPIISGESLAEIIAINLTALEKELNIELTSELKEQISQELGISKSIELTPHTLRRAFATYQAESERHDPSQSKEPPKPPSMEIFPLLKVETFSETPKVSKPIFVENKPVISNKNLIQQDNSLSPISAKPKSAKIDFQCKPVISEIQTKPSGKIFLNSKTNQQSEISQPLALITRQKAPPTEKETILLIKIKQLEEQLKQTQTECDNLTAKLAQTGAIAIQEKKRADNYQRQLKTTSQLLHQWQKNNYYQQLEQGTESKIIHYPQFKEWFTTALKASNDTILEPFAGSNNLIKMLQDENYNFDFVAYDINPGSPE</sequence>
<dbReference type="Proteomes" id="UP000789366">
    <property type="component" value="Unassembled WGS sequence"/>
</dbReference>
<evidence type="ECO:0000313" key="1">
    <source>
        <dbReference type="EMBL" id="CAG8720555.1"/>
    </source>
</evidence>
<accession>A0ACA9PSL9</accession>
<organism evidence="1 2">
    <name type="scientific">Cetraspora pellucida</name>
    <dbReference type="NCBI Taxonomy" id="1433469"/>
    <lineage>
        <taxon>Eukaryota</taxon>
        <taxon>Fungi</taxon>
        <taxon>Fungi incertae sedis</taxon>
        <taxon>Mucoromycota</taxon>
        <taxon>Glomeromycotina</taxon>
        <taxon>Glomeromycetes</taxon>
        <taxon>Diversisporales</taxon>
        <taxon>Gigasporaceae</taxon>
        <taxon>Cetraspora</taxon>
    </lineage>
</organism>
<evidence type="ECO:0000313" key="2">
    <source>
        <dbReference type="Proteomes" id="UP000789366"/>
    </source>
</evidence>
<gene>
    <name evidence="1" type="ORF">SPELUC_LOCUS12407</name>
</gene>
<comment type="caution">
    <text evidence="1">The sequence shown here is derived from an EMBL/GenBank/DDBJ whole genome shotgun (WGS) entry which is preliminary data.</text>
</comment>
<dbReference type="EMBL" id="CAJVPW010029211">
    <property type="protein sequence ID" value="CAG8720555.1"/>
    <property type="molecule type" value="Genomic_DNA"/>
</dbReference>
<proteinExistence type="predicted"/>